<keyword evidence="2" id="KW-1185">Reference proteome</keyword>
<dbReference type="RefSeq" id="WP_417922242.1">
    <property type="nucleotide sequence ID" value="NZ_JBHSFS010000002.1"/>
</dbReference>
<dbReference type="Proteomes" id="UP001595990">
    <property type="component" value="Unassembled WGS sequence"/>
</dbReference>
<protein>
    <submittedName>
        <fullName evidence="1">Uncharacterized protein</fullName>
    </submittedName>
</protein>
<organism evidence="1 2">
    <name type="scientific">Streptomyces ehimensis</name>
    <dbReference type="NCBI Taxonomy" id="68195"/>
    <lineage>
        <taxon>Bacteria</taxon>
        <taxon>Bacillati</taxon>
        <taxon>Actinomycetota</taxon>
        <taxon>Actinomycetes</taxon>
        <taxon>Kitasatosporales</taxon>
        <taxon>Streptomycetaceae</taxon>
        <taxon>Streptomyces</taxon>
    </lineage>
</organism>
<sequence>MPSTVGRYGFTVNDVVRLASPSSKTEERLVGRVTGFATTAFEGESLVMVSWLAMTQPKGYRPSELAHSQALCPEFKYVPVYAVLSLATSTALARP</sequence>
<proteinExistence type="predicted"/>
<reference evidence="2" key="1">
    <citation type="journal article" date="2019" name="Int. J. Syst. Evol. Microbiol.">
        <title>The Global Catalogue of Microorganisms (GCM) 10K type strain sequencing project: providing services to taxonomists for standard genome sequencing and annotation.</title>
        <authorList>
            <consortium name="The Broad Institute Genomics Platform"/>
            <consortium name="The Broad Institute Genome Sequencing Center for Infectious Disease"/>
            <person name="Wu L."/>
            <person name="Ma J."/>
        </authorList>
    </citation>
    <scope>NUCLEOTIDE SEQUENCE [LARGE SCALE GENOMIC DNA]</scope>
    <source>
        <strain evidence="2">CECT 8064</strain>
    </source>
</reference>
<comment type="caution">
    <text evidence="1">The sequence shown here is derived from an EMBL/GenBank/DDBJ whole genome shotgun (WGS) entry which is preliminary data.</text>
</comment>
<name>A0ABV9BBB0_9ACTN</name>
<accession>A0ABV9BBB0</accession>
<dbReference type="EMBL" id="JBHSFS010000002">
    <property type="protein sequence ID" value="MFC4512162.1"/>
    <property type="molecule type" value="Genomic_DNA"/>
</dbReference>
<gene>
    <name evidence="1" type="ORF">ACFPEN_04355</name>
</gene>
<evidence type="ECO:0000313" key="2">
    <source>
        <dbReference type="Proteomes" id="UP001595990"/>
    </source>
</evidence>
<evidence type="ECO:0000313" key="1">
    <source>
        <dbReference type="EMBL" id="MFC4512162.1"/>
    </source>
</evidence>